<evidence type="ECO:0000313" key="1">
    <source>
        <dbReference type="EMBL" id="KOF83443.1"/>
    </source>
</evidence>
<name>A0A0L8H2G3_OCTBM</name>
<dbReference type="EMBL" id="KQ419484">
    <property type="protein sequence ID" value="KOF83443.1"/>
    <property type="molecule type" value="Genomic_DNA"/>
</dbReference>
<proteinExistence type="predicted"/>
<organism evidence="1">
    <name type="scientific">Octopus bimaculoides</name>
    <name type="common">California two-spotted octopus</name>
    <dbReference type="NCBI Taxonomy" id="37653"/>
    <lineage>
        <taxon>Eukaryota</taxon>
        <taxon>Metazoa</taxon>
        <taxon>Spiralia</taxon>
        <taxon>Lophotrochozoa</taxon>
        <taxon>Mollusca</taxon>
        <taxon>Cephalopoda</taxon>
        <taxon>Coleoidea</taxon>
        <taxon>Octopodiformes</taxon>
        <taxon>Octopoda</taxon>
        <taxon>Incirrata</taxon>
        <taxon>Octopodidae</taxon>
        <taxon>Octopus</taxon>
    </lineage>
</organism>
<reference evidence="1" key="1">
    <citation type="submission" date="2015-07" db="EMBL/GenBank/DDBJ databases">
        <title>MeaNS - Measles Nucleotide Surveillance Program.</title>
        <authorList>
            <person name="Tran T."/>
            <person name="Druce J."/>
        </authorList>
    </citation>
    <scope>NUCLEOTIDE SEQUENCE</scope>
    <source>
        <strain evidence="1">UCB-OBI-ISO-001</strain>
        <tissue evidence="1">Gonad</tissue>
    </source>
</reference>
<gene>
    <name evidence="1" type="ORF">OCBIM_22023823mg</name>
</gene>
<accession>A0A0L8H2G3</accession>
<dbReference type="AlphaFoldDB" id="A0A0L8H2G3"/>
<sequence>MGDKGLGWRGRGIDNRGQKVAGQIIDQLCMWSANNRRLKHYVVRIFFFFKQDRPTRPHIYPK</sequence>
<protein>
    <submittedName>
        <fullName evidence="1">Uncharacterized protein</fullName>
    </submittedName>
</protein>